<accession>A0A316VXV5</accession>
<organism evidence="3 4">
    <name type="scientific">Ceraceosorus guamensis</name>
    <dbReference type="NCBI Taxonomy" id="1522189"/>
    <lineage>
        <taxon>Eukaryota</taxon>
        <taxon>Fungi</taxon>
        <taxon>Dikarya</taxon>
        <taxon>Basidiomycota</taxon>
        <taxon>Ustilaginomycotina</taxon>
        <taxon>Exobasidiomycetes</taxon>
        <taxon>Ceraceosorales</taxon>
        <taxon>Ceraceosoraceae</taxon>
        <taxon>Ceraceosorus</taxon>
    </lineage>
</organism>
<keyword evidence="4" id="KW-1185">Reference proteome</keyword>
<evidence type="ECO:0000259" key="2">
    <source>
        <dbReference type="Pfam" id="PF19343"/>
    </source>
</evidence>
<dbReference type="EMBL" id="KZ819422">
    <property type="protein sequence ID" value="PWN40305.1"/>
    <property type="molecule type" value="Genomic_DNA"/>
</dbReference>
<dbReference type="Pfam" id="PF19343">
    <property type="entry name" value="HAM1_N"/>
    <property type="match status" value="1"/>
</dbReference>
<reference evidence="3 4" key="1">
    <citation type="journal article" date="2018" name="Mol. Biol. Evol.">
        <title>Broad Genomic Sampling Reveals a Smut Pathogenic Ancestry of the Fungal Clade Ustilaginomycotina.</title>
        <authorList>
            <person name="Kijpornyongpan T."/>
            <person name="Mondo S.J."/>
            <person name="Barry K."/>
            <person name="Sandor L."/>
            <person name="Lee J."/>
            <person name="Lipzen A."/>
            <person name="Pangilinan J."/>
            <person name="LaButti K."/>
            <person name="Hainaut M."/>
            <person name="Henrissat B."/>
            <person name="Grigoriev I.V."/>
            <person name="Spatafora J.W."/>
            <person name="Aime M.C."/>
        </authorList>
    </citation>
    <scope>NUCLEOTIDE SEQUENCE [LARGE SCALE GENOMIC DNA]</scope>
    <source>
        <strain evidence="3 4">MCA 4658</strain>
    </source>
</reference>
<sequence>MHGQMPKQSSEQQDTWEDVFVRSLERMLRAAKESAEARRSVRTLLELFETWSKRLSSVQERVDRAASVSLQAADNPKEALQDAREEAGTAVQAELHNSQLDAELDISNEMWSRLNALGLAARQTLEGLAGGKSLHPIVDASTRAITALRKETETRQWLKELGDVVREAMGSPDASDDHDDEDDADDDSEARGTRTGDAALTEKLRALLRDFVELINKRPELSAALDELKAQLLDFADAIRSEPGLASLGRRFARMGKALQTLFESFGQSSALSPQGIIDAIRDAPVTRAVKAVVKRLLPTWQQVLKSVPLPRVEFTSDQADASVDDIRIPALNLIPEHVGLSLRTDYTYDRDRRSHDVTTNTDTNVRLSLAGFRLGIEDVSFWVEEKGESI</sequence>
<dbReference type="PANTHER" id="PTHR31138:SF1">
    <property type="entry name" value="PDZ DOMAIN-CONTAINING PROTEIN"/>
    <property type="match status" value="1"/>
</dbReference>
<gene>
    <name evidence="3" type="ORF">IE81DRAFT_233901</name>
</gene>
<feature type="region of interest" description="Disordered" evidence="1">
    <location>
        <begin position="169"/>
        <end position="196"/>
    </location>
</feature>
<name>A0A316VXV5_9BASI</name>
<dbReference type="RefSeq" id="XP_025367465.1">
    <property type="nucleotide sequence ID" value="XM_025511155.1"/>
</dbReference>
<dbReference type="Proteomes" id="UP000245783">
    <property type="component" value="Unassembled WGS sequence"/>
</dbReference>
<evidence type="ECO:0000313" key="3">
    <source>
        <dbReference type="EMBL" id="PWN40305.1"/>
    </source>
</evidence>
<dbReference type="OrthoDB" id="3365576at2759"/>
<feature type="compositionally biased region" description="Acidic residues" evidence="1">
    <location>
        <begin position="174"/>
        <end position="188"/>
    </location>
</feature>
<dbReference type="InterPro" id="IPR045967">
    <property type="entry name" value="HAM1-like_N"/>
</dbReference>
<protein>
    <recommendedName>
        <fullName evidence="2">HAM1-like N-terminal domain-containing protein</fullName>
    </recommendedName>
</protein>
<dbReference type="GeneID" id="37033025"/>
<dbReference type="InParanoid" id="A0A316VXV5"/>
<dbReference type="AlphaFoldDB" id="A0A316VXV5"/>
<feature type="domain" description="HAM1-like N-terminal" evidence="2">
    <location>
        <begin position="290"/>
        <end position="387"/>
    </location>
</feature>
<dbReference type="PANTHER" id="PTHR31138">
    <property type="entry name" value="CHROMOSOME 19, WHOLE GENOME SHOTGUN SEQUENCE"/>
    <property type="match status" value="1"/>
</dbReference>
<proteinExistence type="predicted"/>
<evidence type="ECO:0000256" key="1">
    <source>
        <dbReference type="SAM" id="MobiDB-lite"/>
    </source>
</evidence>
<evidence type="ECO:0000313" key="4">
    <source>
        <dbReference type="Proteomes" id="UP000245783"/>
    </source>
</evidence>
<dbReference type="STRING" id="1522189.A0A316VXV5"/>